<sequence length="113" mass="12835">MNLHRPSSTEHHHLATRRSLTQYGANILLKSHVKHPICLIQDHKGSLTQIAYTHLNQILQSSRSSNDDINTRLQGPYLRSFRGSPIEARRFHATRFPSIAKDICNLLCKLPSG</sequence>
<dbReference type="AntiFam" id="ANF00149">
    <property type="entry name" value="Shadow ORF (opposite cshA)"/>
</dbReference>
<protein>
    <submittedName>
        <fullName evidence="1">Uncharacterized protein</fullName>
    </submittedName>
</protein>
<evidence type="ECO:0000313" key="1">
    <source>
        <dbReference type="EMBL" id="MBA4675008.1"/>
    </source>
</evidence>
<dbReference type="AlphaFoldDB" id="A0A7C9F2K8"/>
<name>A0A7C9F2K8_OPUST</name>
<organism evidence="1">
    <name type="scientific">Opuntia streptacantha</name>
    <name type="common">Prickly pear cactus</name>
    <name type="synonym">Opuntia cardona</name>
    <dbReference type="NCBI Taxonomy" id="393608"/>
    <lineage>
        <taxon>Eukaryota</taxon>
        <taxon>Viridiplantae</taxon>
        <taxon>Streptophyta</taxon>
        <taxon>Embryophyta</taxon>
        <taxon>Tracheophyta</taxon>
        <taxon>Spermatophyta</taxon>
        <taxon>Magnoliopsida</taxon>
        <taxon>eudicotyledons</taxon>
        <taxon>Gunneridae</taxon>
        <taxon>Pentapetalae</taxon>
        <taxon>Caryophyllales</taxon>
        <taxon>Cactineae</taxon>
        <taxon>Cactaceae</taxon>
        <taxon>Opuntioideae</taxon>
        <taxon>Opuntia</taxon>
    </lineage>
</organism>
<reference evidence="1" key="1">
    <citation type="journal article" date="2013" name="J. Plant Res.">
        <title>Effect of fungi and light on seed germination of three Opuntia species from semiarid lands of central Mexico.</title>
        <authorList>
            <person name="Delgado-Sanchez P."/>
            <person name="Jimenez-Bremont J.F."/>
            <person name="Guerrero-Gonzalez Mde L."/>
            <person name="Flores J."/>
        </authorList>
    </citation>
    <scope>NUCLEOTIDE SEQUENCE</scope>
    <source>
        <tissue evidence="1">Cladode</tissue>
    </source>
</reference>
<accession>A0A7C9F2K8</accession>
<proteinExistence type="predicted"/>
<dbReference type="EMBL" id="GISG01265580">
    <property type="protein sequence ID" value="MBA4675008.1"/>
    <property type="molecule type" value="Transcribed_RNA"/>
</dbReference>
<reference evidence="1" key="2">
    <citation type="submission" date="2020-07" db="EMBL/GenBank/DDBJ databases">
        <authorList>
            <person name="Vera ALvarez R."/>
            <person name="Arias-Moreno D.M."/>
            <person name="Jimenez-Jacinto V."/>
            <person name="Jimenez-Bremont J.F."/>
            <person name="Swaminathan K."/>
            <person name="Moose S.P."/>
            <person name="Guerrero-Gonzalez M.L."/>
            <person name="Marino-Ramirez L."/>
            <person name="Landsman D."/>
            <person name="Rodriguez-Kessler M."/>
            <person name="Delgado-Sanchez P."/>
        </authorList>
    </citation>
    <scope>NUCLEOTIDE SEQUENCE</scope>
    <source>
        <tissue evidence="1">Cladode</tissue>
    </source>
</reference>